<dbReference type="PANTHER" id="PTHR12526">
    <property type="entry name" value="GLYCOSYLTRANSFERASE"/>
    <property type="match status" value="1"/>
</dbReference>
<reference evidence="4 5" key="1">
    <citation type="journal article" date="2012" name="J. Bacteriol.">
        <title>Genome Sequence of n-Alkane-Degrading Hydrocarboniphaga effusa Strain AP103T (ATCC BAA-332T).</title>
        <authorList>
            <person name="Chang H.K."/>
            <person name="Zylstra G.J."/>
            <person name="Chae J.C."/>
        </authorList>
    </citation>
    <scope>NUCLEOTIDE SEQUENCE [LARGE SCALE GENOMIC DNA]</scope>
    <source>
        <strain evidence="4 5">AP103</strain>
    </source>
</reference>
<keyword evidence="5" id="KW-1185">Reference proteome</keyword>
<dbReference type="RefSeq" id="WP_007185640.1">
    <property type="nucleotide sequence ID" value="NZ_AKGD01000002.1"/>
</dbReference>
<evidence type="ECO:0000313" key="5">
    <source>
        <dbReference type="Proteomes" id="UP000003704"/>
    </source>
</evidence>
<keyword evidence="2" id="KW-0808">Transferase</keyword>
<evidence type="ECO:0000256" key="1">
    <source>
        <dbReference type="ARBA" id="ARBA00022676"/>
    </source>
</evidence>
<dbReference type="Gene3D" id="3.40.50.2000">
    <property type="entry name" value="Glycogen Phosphorylase B"/>
    <property type="match status" value="2"/>
</dbReference>
<dbReference type="SUPFAM" id="SSF53756">
    <property type="entry name" value="UDP-Glycosyltransferase/glycogen phosphorylase"/>
    <property type="match status" value="1"/>
</dbReference>
<evidence type="ECO:0000313" key="4">
    <source>
        <dbReference type="EMBL" id="EIT69117.1"/>
    </source>
</evidence>
<feature type="domain" description="Glycosyl transferase family 1" evidence="3">
    <location>
        <begin position="204"/>
        <end position="360"/>
    </location>
</feature>
<dbReference type="OrthoDB" id="9792269at2"/>
<comment type="caution">
    <text evidence="4">The sequence shown here is derived from an EMBL/GenBank/DDBJ whole genome shotgun (WGS) entry which is preliminary data.</text>
</comment>
<sequence length="399" mass="43713">MTPAGIATERRKLLFVVPDLKGGGAPRVILSLLGALDPQRYDIALLNLGPRGQALESQMPPAVKTRHSWPGGLLGAKLATLWHGRDRDLLIAGQETRATFCVHWAARLLQKPAAAWVHIAYEHWARGYSERHRKRSRNAYREILNLAFVSEGARVSMRNWLSAQQALPSARQRANWTVIPNLFRADNYVDDRAPSIEQRKLLQAMQSRPSLIGIGRLEARKGFDVLLRAAALALRKGLDFDVVLLGEGPLRHSLAALASELGIGARVHMPGHVSSSLPWLRASTAYVLTSRLEGLPTTILEAFACGTPVIANDCPSGPSELLAGGRAGELVAMDDLEALAEAMRRILQSPERRAELRAAGLARVQRYDAQSVVPQWEQFIESSIRSAPVGMPAGRPYEA</sequence>
<dbReference type="InterPro" id="IPR001296">
    <property type="entry name" value="Glyco_trans_1"/>
</dbReference>
<dbReference type="Pfam" id="PF00534">
    <property type="entry name" value="Glycos_transf_1"/>
    <property type="match status" value="1"/>
</dbReference>
<name>I7ZBT4_9GAMM</name>
<dbReference type="AlphaFoldDB" id="I7ZBT4"/>
<dbReference type="CDD" id="cd03811">
    <property type="entry name" value="GT4_GT28_WabH-like"/>
    <property type="match status" value="1"/>
</dbReference>
<organism evidence="4 5">
    <name type="scientific">Hydrocarboniphaga effusa AP103</name>
    <dbReference type="NCBI Taxonomy" id="1172194"/>
    <lineage>
        <taxon>Bacteria</taxon>
        <taxon>Pseudomonadati</taxon>
        <taxon>Pseudomonadota</taxon>
        <taxon>Gammaproteobacteria</taxon>
        <taxon>Nevskiales</taxon>
        <taxon>Nevskiaceae</taxon>
        <taxon>Hydrocarboniphaga</taxon>
    </lineage>
</organism>
<dbReference type="PANTHER" id="PTHR12526:SF510">
    <property type="entry name" value="D-INOSITOL 3-PHOSPHATE GLYCOSYLTRANSFERASE"/>
    <property type="match status" value="1"/>
</dbReference>
<gene>
    <name evidence="4" type="ORF">WQQ_26990</name>
</gene>
<dbReference type="Proteomes" id="UP000003704">
    <property type="component" value="Unassembled WGS sequence"/>
</dbReference>
<proteinExistence type="predicted"/>
<dbReference type="GO" id="GO:0016757">
    <property type="term" value="F:glycosyltransferase activity"/>
    <property type="evidence" value="ECO:0007669"/>
    <property type="project" value="UniProtKB-KW"/>
</dbReference>
<protein>
    <recommendedName>
        <fullName evidence="3">Glycosyl transferase family 1 domain-containing protein</fullName>
    </recommendedName>
</protein>
<dbReference type="GO" id="GO:1901135">
    <property type="term" value="P:carbohydrate derivative metabolic process"/>
    <property type="evidence" value="ECO:0007669"/>
    <property type="project" value="UniProtKB-ARBA"/>
</dbReference>
<dbReference type="STRING" id="1172194.WQQ_26990"/>
<dbReference type="EMBL" id="AKGD01000002">
    <property type="protein sequence ID" value="EIT69117.1"/>
    <property type="molecule type" value="Genomic_DNA"/>
</dbReference>
<accession>I7ZBT4</accession>
<evidence type="ECO:0000259" key="3">
    <source>
        <dbReference type="Pfam" id="PF00534"/>
    </source>
</evidence>
<keyword evidence="1" id="KW-0328">Glycosyltransferase</keyword>
<evidence type="ECO:0000256" key="2">
    <source>
        <dbReference type="ARBA" id="ARBA00022679"/>
    </source>
</evidence>